<dbReference type="Proteomes" id="UP000182229">
    <property type="component" value="Unassembled WGS sequence"/>
</dbReference>
<evidence type="ECO:0000313" key="5">
    <source>
        <dbReference type="EMBL" id="OJH38368.1"/>
    </source>
</evidence>
<gene>
    <name evidence="5" type="ORF">BON30_24870</name>
</gene>
<reference evidence="6" key="1">
    <citation type="submission" date="2016-11" db="EMBL/GenBank/DDBJ databases">
        <authorList>
            <person name="Shukria A."/>
            <person name="Stevens D.C."/>
        </authorList>
    </citation>
    <scope>NUCLEOTIDE SEQUENCE [LARGE SCALE GENOMIC DNA]</scope>
    <source>
        <strain evidence="6">Cbfe23</strain>
    </source>
</reference>
<comment type="caution">
    <text evidence="5">The sequence shown here is derived from an EMBL/GenBank/DDBJ whole genome shotgun (WGS) entry which is preliminary data.</text>
</comment>
<dbReference type="STRING" id="83449.BON30_24870"/>
<dbReference type="Gene3D" id="3.40.50.2300">
    <property type="match status" value="2"/>
</dbReference>
<dbReference type="CDD" id="cd19995">
    <property type="entry name" value="PBP1_ABC_xylose_binding-like"/>
    <property type="match status" value="1"/>
</dbReference>
<keyword evidence="3" id="KW-0732">Signal</keyword>
<dbReference type="OrthoDB" id="9773673at2"/>
<protein>
    <submittedName>
        <fullName evidence="5">ABC transporter substrate-binding protein</fullName>
    </submittedName>
</protein>
<sequence length="374" mass="39459">MSPTAPLSARRTAGLLAALLLAAPGCKRDQPEAPGATAPAKVPSGGKIALLLPESKTARYESHDRPHFERRVKELCADCEVLYSNADQSVAKQQDQAEAALVNGARVLVLDPVDSASAAAIVARARQSKVAVLSYERLILNADVDYYISFDNEQVGRLQGQALVDKLKADGKTQGTLVMLHGAPTDDSSRYYKSGAHSIIDGSGFTVGAEYDTPDWSPDKAQQEMEQAITRLGKDKIIGVYSANDGMASGAIAAMKAAGIDPLPPVTGQDAELTAVQRILTGEQYMTVYLAIKLEAGIAAEVAVKLLRGEKPPAELINGKVNNGTKDVPSILLTPVAVTKENVKSTVLADKFWTAAQLCEGAYASACASAQLTP</sequence>
<dbReference type="Pfam" id="PF13407">
    <property type="entry name" value="Peripla_BP_4"/>
    <property type="match status" value="1"/>
</dbReference>
<organism evidence="5 6">
    <name type="scientific">Cystobacter ferrugineus</name>
    <dbReference type="NCBI Taxonomy" id="83449"/>
    <lineage>
        <taxon>Bacteria</taxon>
        <taxon>Pseudomonadati</taxon>
        <taxon>Myxococcota</taxon>
        <taxon>Myxococcia</taxon>
        <taxon>Myxococcales</taxon>
        <taxon>Cystobacterineae</taxon>
        <taxon>Archangiaceae</taxon>
        <taxon>Cystobacter</taxon>
    </lineage>
</organism>
<dbReference type="AlphaFoldDB" id="A0A1L9B806"/>
<accession>A0A1L9B806</accession>
<comment type="subcellular location">
    <subcellularLocation>
        <location evidence="1">Cell envelope</location>
    </subcellularLocation>
</comment>
<evidence type="ECO:0000313" key="6">
    <source>
        <dbReference type="Proteomes" id="UP000182229"/>
    </source>
</evidence>
<evidence type="ECO:0000259" key="4">
    <source>
        <dbReference type="Pfam" id="PF13407"/>
    </source>
</evidence>
<keyword evidence="6" id="KW-1185">Reference proteome</keyword>
<dbReference type="InterPro" id="IPR025997">
    <property type="entry name" value="SBP_2_dom"/>
</dbReference>
<dbReference type="GO" id="GO:0030246">
    <property type="term" value="F:carbohydrate binding"/>
    <property type="evidence" value="ECO:0007669"/>
    <property type="project" value="TreeGrafter"/>
</dbReference>
<dbReference type="PANTHER" id="PTHR30036:SF1">
    <property type="entry name" value="D-XYLOSE-BINDING PERIPLASMIC PROTEIN"/>
    <property type="match status" value="1"/>
</dbReference>
<dbReference type="EMBL" id="MPIN01000006">
    <property type="protein sequence ID" value="OJH38368.1"/>
    <property type="molecule type" value="Genomic_DNA"/>
</dbReference>
<dbReference type="InterPro" id="IPR028082">
    <property type="entry name" value="Peripla_BP_I"/>
</dbReference>
<dbReference type="GO" id="GO:0030288">
    <property type="term" value="C:outer membrane-bounded periplasmic space"/>
    <property type="evidence" value="ECO:0007669"/>
    <property type="project" value="TreeGrafter"/>
</dbReference>
<name>A0A1L9B806_9BACT</name>
<dbReference type="SUPFAM" id="SSF53822">
    <property type="entry name" value="Periplasmic binding protein-like I"/>
    <property type="match status" value="1"/>
</dbReference>
<feature type="domain" description="Periplasmic binding protein" evidence="4">
    <location>
        <begin position="48"/>
        <end position="311"/>
    </location>
</feature>
<reference evidence="5 6" key="2">
    <citation type="submission" date="2016-12" db="EMBL/GenBank/DDBJ databases">
        <title>Draft Genome Sequence of Cystobacter ferrugineus Strain Cbfe23.</title>
        <authorList>
            <person name="Akbar S."/>
            <person name="Dowd S.E."/>
            <person name="Stevens D.C."/>
        </authorList>
    </citation>
    <scope>NUCLEOTIDE SEQUENCE [LARGE SCALE GENOMIC DNA]</scope>
    <source>
        <strain evidence="5 6">Cbfe23</strain>
    </source>
</reference>
<comment type="similarity">
    <text evidence="2">Belongs to the bacterial solute-binding protein 2 family.</text>
</comment>
<evidence type="ECO:0000256" key="1">
    <source>
        <dbReference type="ARBA" id="ARBA00004196"/>
    </source>
</evidence>
<dbReference type="PANTHER" id="PTHR30036">
    <property type="entry name" value="D-XYLOSE-BINDING PERIPLASMIC PROTEIN"/>
    <property type="match status" value="1"/>
</dbReference>
<proteinExistence type="inferred from homology"/>
<evidence type="ECO:0000256" key="2">
    <source>
        <dbReference type="ARBA" id="ARBA00007639"/>
    </source>
</evidence>
<dbReference type="InterPro" id="IPR050555">
    <property type="entry name" value="Bact_Solute-Bind_Prot2"/>
</dbReference>
<evidence type="ECO:0000256" key="3">
    <source>
        <dbReference type="ARBA" id="ARBA00022729"/>
    </source>
</evidence>